<proteinExistence type="predicted"/>
<dbReference type="SUPFAM" id="SSF53901">
    <property type="entry name" value="Thiolase-like"/>
    <property type="match status" value="1"/>
</dbReference>
<dbReference type="Pfam" id="PF08541">
    <property type="entry name" value="ACP_syn_III_C"/>
    <property type="match status" value="1"/>
</dbReference>
<dbReference type="AlphaFoldDB" id="A0A4Y8IBZ8"/>
<evidence type="ECO:0000256" key="1">
    <source>
        <dbReference type="ARBA" id="ARBA00022679"/>
    </source>
</evidence>
<reference evidence="3 4" key="1">
    <citation type="submission" date="2019-03" db="EMBL/GenBank/DDBJ databases">
        <authorList>
            <person name="He R.-H."/>
        </authorList>
    </citation>
    <scope>NUCLEOTIDE SEQUENCE [LARGE SCALE GENOMIC DNA]</scope>
    <source>
        <strain evidence="4">SH 714</strain>
    </source>
</reference>
<dbReference type="GO" id="GO:0016746">
    <property type="term" value="F:acyltransferase activity"/>
    <property type="evidence" value="ECO:0007669"/>
    <property type="project" value="InterPro"/>
</dbReference>
<feature type="domain" description="Beta-ketoacyl-[acyl-carrier-protein] synthase III C-terminal" evidence="2">
    <location>
        <begin position="8"/>
        <end position="45"/>
    </location>
</feature>
<dbReference type="Proteomes" id="UP000297975">
    <property type="component" value="Unassembled WGS sequence"/>
</dbReference>
<sequence length="45" mass="5144">MMRWSQIIVIELIKNYMNLSVKKGDIVLTLSAGTGYTWAATVIKW</sequence>
<comment type="caution">
    <text evidence="3">The sequence shown here is derived from an EMBL/GenBank/DDBJ whole genome shotgun (WGS) entry which is preliminary data.</text>
</comment>
<gene>
    <name evidence="3" type="ORF">E3U55_16215</name>
</gene>
<evidence type="ECO:0000313" key="3">
    <source>
        <dbReference type="EMBL" id="TFB13385.1"/>
    </source>
</evidence>
<evidence type="ECO:0000313" key="4">
    <source>
        <dbReference type="Proteomes" id="UP000297975"/>
    </source>
</evidence>
<keyword evidence="4" id="KW-1185">Reference proteome</keyword>
<evidence type="ECO:0000259" key="2">
    <source>
        <dbReference type="Pfam" id="PF08541"/>
    </source>
</evidence>
<name>A0A4Y8IBZ8_9BACI</name>
<protein>
    <recommendedName>
        <fullName evidence="2">Beta-ketoacyl-[acyl-carrier-protein] synthase III C-terminal domain-containing protein</fullName>
    </recommendedName>
</protein>
<keyword evidence="1" id="KW-0808">Transferase</keyword>
<dbReference type="InterPro" id="IPR016039">
    <property type="entry name" value="Thiolase-like"/>
</dbReference>
<organism evidence="3 4">
    <name type="scientific">Filobacillus milosensis</name>
    <dbReference type="NCBI Taxonomy" id="94137"/>
    <lineage>
        <taxon>Bacteria</taxon>
        <taxon>Bacillati</taxon>
        <taxon>Bacillota</taxon>
        <taxon>Bacilli</taxon>
        <taxon>Bacillales</taxon>
        <taxon>Bacillaceae</taxon>
        <taxon>Filobacillus</taxon>
    </lineage>
</organism>
<dbReference type="Gene3D" id="3.40.47.10">
    <property type="match status" value="1"/>
</dbReference>
<accession>A0A4Y8IBZ8</accession>
<dbReference type="EMBL" id="SOPW01000026">
    <property type="protein sequence ID" value="TFB13385.1"/>
    <property type="molecule type" value="Genomic_DNA"/>
</dbReference>
<dbReference type="InterPro" id="IPR013747">
    <property type="entry name" value="ACP_syn_III_C"/>
</dbReference>